<dbReference type="PhylomeDB" id="B4G409"/>
<gene>
    <name evidence="3" type="primary">Dper\GL24139</name>
    <name evidence="3" type="ORF">Dper_GL24139</name>
</gene>
<dbReference type="OrthoDB" id="310895at2759"/>
<feature type="domain" description="Aldehyde dehydrogenase" evidence="2">
    <location>
        <begin position="49"/>
        <end position="101"/>
    </location>
</feature>
<dbReference type="EMBL" id="CH479179">
    <property type="protein sequence ID" value="EDW24420.1"/>
    <property type="molecule type" value="Genomic_DNA"/>
</dbReference>
<dbReference type="InterPro" id="IPR015590">
    <property type="entry name" value="Aldehyde_DH_dom"/>
</dbReference>
<dbReference type="Pfam" id="PF00171">
    <property type="entry name" value="Aldedh"/>
    <property type="match status" value="1"/>
</dbReference>
<keyword evidence="4" id="KW-1185">Reference proteome</keyword>
<keyword evidence="1" id="KW-0560">Oxidoreductase</keyword>
<dbReference type="SUPFAM" id="SSF53720">
    <property type="entry name" value="ALDH-like"/>
    <property type="match status" value="1"/>
</dbReference>
<name>B4G409_DROPE</name>
<dbReference type="GO" id="GO:0045471">
    <property type="term" value="P:response to ethanol"/>
    <property type="evidence" value="ECO:0007669"/>
    <property type="project" value="EnsemblMetazoa"/>
</dbReference>
<accession>B4G409</accession>
<dbReference type="Proteomes" id="UP000008744">
    <property type="component" value="Unassembled WGS sequence"/>
</dbReference>
<evidence type="ECO:0000256" key="1">
    <source>
        <dbReference type="ARBA" id="ARBA00023002"/>
    </source>
</evidence>
<dbReference type="GO" id="GO:0005739">
    <property type="term" value="C:mitochondrion"/>
    <property type="evidence" value="ECO:0007669"/>
    <property type="project" value="EnsemblMetazoa"/>
</dbReference>
<organism evidence="4">
    <name type="scientific">Drosophila persimilis</name>
    <name type="common">Fruit fly</name>
    <dbReference type="NCBI Taxonomy" id="7234"/>
    <lineage>
        <taxon>Eukaryota</taxon>
        <taxon>Metazoa</taxon>
        <taxon>Ecdysozoa</taxon>
        <taxon>Arthropoda</taxon>
        <taxon>Hexapoda</taxon>
        <taxon>Insecta</taxon>
        <taxon>Pterygota</taxon>
        <taxon>Neoptera</taxon>
        <taxon>Endopterygota</taxon>
        <taxon>Diptera</taxon>
        <taxon>Brachycera</taxon>
        <taxon>Muscomorpha</taxon>
        <taxon>Ephydroidea</taxon>
        <taxon>Drosophilidae</taxon>
        <taxon>Drosophila</taxon>
        <taxon>Sophophora</taxon>
    </lineage>
</organism>
<dbReference type="HOGENOM" id="CLU_005391_1_7_1"/>
<dbReference type="eggNOG" id="KOG2450">
    <property type="taxonomic scope" value="Eukaryota"/>
</dbReference>
<dbReference type="AlphaFoldDB" id="B4G409"/>
<dbReference type="PROSITE" id="PS00070">
    <property type="entry name" value="ALDEHYDE_DEHYDR_CYS"/>
    <property type="match status" value="1"/>
</dbReference>
<evidence type="ECO:0000313" key="4">
    <source>
        <dbReference type="Proteomes" id="UP000008744"/>
    </source>
</evidence>
<dbReference type="InterPro" id="IPR016160">
    <property type="entry name" value="Ald_DH_CS_CYS"/>
</dbReference>
<dbReference type="InterPro" id="IPR016161">
    <property type="entry name" value="Ald_DH/histidinol_DH"/>
</dbReference>
<protein>
    <submittedName>
        <fullName evidence="3">GL24139</fullName>
    </submittedName>
</protein>
<evidence type="ECO:0000259" key="2">
    <source>
        <dbReference type="Pfam" id="PF00171"/>
    </source>
</evidence>
<sequence>MAHFGLFFNMGQCCCAGSHTFLEDKIYDEFVDRSAQRVKRTVGNPLDLNTEQSVQPTVFADVLDSMTIAKIFGPVQQLIRFTMLDEVIERANNSEYGLAAASL</sequence>
<dbReference type="Gene3D" id="3.40.309.10">
    <property type="entry name" value="Aldehyde Dehydrogenase, Chain A, domain 2"/>
    <property type="match status" value="2"/>
</dbReference>
<reference evidence="3 4" key="1">
    <citation type="journal article" date="2007" name="Nature">
        <title>Evolution of genes and genomes on the Drosophila phylogeny.</title>
        <authorList>
            <consortium name="Drosophila 12 Genomes Consortium"/>
            <person name="Clark A.G."/>
            <person name="Eisen M.B."/>
            <person name="Smith D.R."/>
            <person name="Bergman C.M."/>
            <person name="Oliver B."/>
            <person name="Markow T.A."/>
            <person name="Kaufman T.C."/>
            <person name="Kellis M."/>
            <person name="Gelbart W."/>
            <person name="Iyer V.N."/>
            <person name="Pollard D.A."/>
            <person name="Sackton T.B."/>
            <person name="Larracuente A.M."/>
            <person name="Singh N.D."/>
            <person name="Abad J.P."/>
            <person name="Abt D.N."/>
            <person name="Adryan B."/>
            <person name="Aguade M."/>
            <person name="Akashi H."/>
            <person name="Anderson W.W."/>
            <person name="Aquadro C.F."/>
            <person name="Ardell D.H."/>
            <person name="Arguello R."/>
            <person name="Artieri C.G."/>
            <person name="Barbash D.A."/>
            <person name="Barker D."/>
            <person name="Barsanti P."/>
            <person name="Batterham P."/>
            <person name="Batzoglou S."/>
            <person name="Begun D."/>
            <person name="Bhutkar A."/>
            <person name="Blanco E."/>
            <person name="Bosak S.A."/>
            <person name="Bradley R.K."/>
            <person name="Brand A.D."/>
            <person name="Brent M.R."/>
            <person name="Brooks A.N."/>
            <person name="Brown R.H."/>
            <person name="Butlin R.K."/>
            <person name="Caggese C."/>
            <person name="Calvi B.R."/>
            <person name="Bernardo de Carvalho A."/>
            <person name="Caspi A."/>
            <person name="Castrezana S."/>
            <person name="Celniker S.E."/>
            <person name="Chang J.L."/>
            <person name="Chapple C."/>
            <person name="Chatterji S."/>
            <person name="Chinwalla A."/>
            <person name="Civetta A."/>
            <person name="Clifton S.W."/>
            <person name="Comeron J.M."/>
            <person name="Costello J.C."/>
            <person name="Coyne J.A."/>
            <person name="Daub J."/>
            <person name="David R.G."/>
            <person name="Delcher A.L."/>
            <person name="Delehaunty K."/>
            <person name="Do C.B."/>
            <person name="Ebling H."/>
            <person name="Edwards K."/>
            <person name="Eickbush T."/>
            <person name="Evans J.D."/>
            <person name="Filipski A."/>
            <person name="Findeiss S."/>
            <person name="Freyhult E."/>
            <person name="Fulton L."/>
            <person name="Fulton R."/>
            <person name="Garcia A.C."/>
            <person name="Gardiner A."/>
            <person name="Garfield D.A."/>
            <person name="Garvin B.E."/>
            <person name="Gibson G."/>
            <person name="Gilbert D."/>
            <person name="Gnerre S."/>
            <person name="Godfrey J."/>
            <person name="Good R."/>
            <person name="Gotea V."/>
            <person name="Gravely B."/>
            <person name="Greenberg A.J."/>
            <person name="Griffiths-Jones S."/>
            <person name="Gross S."/>
            <person name="Guigo R."/>
            <person name="Gustafson E.A."/>
            <person name="Haerty W."/>
            <person name="Hahn M.W."/>
            <person name="Halligan D.L."/>
            <person name="Halpern A.L."/>
            <person name="Halter G.M."/>
            <person name="Han M.V."/>
            <person name="Heger A."/>
            <person name="Hillier L."/>
            <person name="Hinrichs A.S."/>
            <person name="Holmes I."/>
            <person name="Hoskins R.A."/>
            <person name="Hubisz M.J."/>
            <person name="Hultmark D."/>
            <person name="Huntley M.A."/>
            <person name="Jaffe D.B."/>
            <person name="Jagadeeshan S."/>
            <person name="Jeck W.R."/>
            <person name="Johnson J."/>
            <person name="Jones C.D."/>
            <person name="Jordan W.C."/>
            <person name="Karpen G.H."/>
            <person name="Kataoka E."/>
            <person name="Keightley P.D."/>
            <person name="Kheradpour P."/>
            <person name="Kirkness E.F."/>
            <person name="Koerich L.B."/>
            <person name="Kristiansen K."/>
            <person name="Kudrna D."/>
            <person name="Kulathinal R.J."/>
            <person name="Kumar S."/>
            <person name="Kwok R."/>
            <person name="Lander E."/>
            <person name="Langley C.H."/>
            <person name="Lapoint R."/>
            <person name="Lazzaro B.P."/>
            <person name="Lee S.J."/>
            <person name="Levesque L."/>
            <person name="Li R."/>
            <person name="Lin C.F."/>
            <person name="Lin M.F."/>
            <person name="Lindblad-Toh K."/>
            <person name="Llopart A."/>
            <person name="Long M."/>
            <person name="Low L."/>
            <person name="Lozovsky E."/>
            <person name="Lu J."/>
            <person name="Luo M."/>
            <person name="Machado C.A."/>
            <person name="Makalowski W."/>
            <person name="Marzo M."/>
            <person name="Matsuda M."/>
            <person name="Matzkin L."/>
            <person name="McAllister B."/>
            <person name="McBride C.S."/>
            <person name="McKernan B."/>
            <person name="McKernan K."/>
            <person name="Mendez-Lago M."/>
            <person name="Minx P."/>
            <person name="Mollenhauer M.U."/>
            <person name="Montooth K."/>
            <person name="Mount S.M."/>
            <person name="Mu X."/>
            <person name="Myers E."/>
            <person name="Negre B."/>
            <person name="Newfeld S."/>
            <person name="Nielsen R."/>
            <person name="Noor M.A."/>
            <person name="O'Grady P."/>
            <person name="Pachter L."/>
            <person name="Papaceit M."/>
            <person name="Parisi M.J."/>
            <person name="Parisi M."/>
            <person name="Parts L."/>
            <person name="Pedersen J.S."/>
            <person name="Pesole G."/>
            <person name="Phillippy A.M."/>
            <person name="Ponting C.P."/>
            <person name="Pop M."/>
            <person name="Porcelli D."/>
            <person name="Powell J.R."/>
            <person name="Prohaska S."/>
            <person name="Pruitt K."/>
            <person name="Puig M."/>
            <person name="Quesneville H."/>
            <person name="Ram K.R."/>
            <person name="Rand D."/>
            <person name="Rasmussen M.D."/>
            <person name="Reed L.K."/>
            <person name="Reenan R."/>
            <person name="Reily A."/>
            <person name="Remington K.A."/>
            <person name="Rieger T.T."/>
            <person name="Ritchie M.G."/>
            <person name="Robin C."/>
            <person name="Rogers Y.H."/>
            <person name="Rohde C."/>
            <person name="Rozas J."/>
            <person name="Rubenfield M.J."/>
            <person name="Ruiz A."/>
            <person name="Russo S."/>
            <person name="Salzberg S.L."/>
            <person name="Sanchez-Gracia A."/>
            <person name="Saranga D.J."/>
            <person name="Sato H."/>
            <person name="Schaeffer S.W."/>
            <person name="Schatz M.C."/>
            <person name="Schlenke T."/>
            <person name="Schwartz R."/>
            <person name="Segarra C."/>
            <person name="Singh R.S."/>
            <person name="Sirot L."/>
            <person name="Sirota M."/>
            <person name="Sisneros N.B."/>
            <person name="Smith C.D."/>
            <person name="Smith T.F."/>
            <person name="Spieth J."/>
            <person name="Stage D.E."/>
            <person name="Stark A."/>
            <person name="Stephan W."/>
            <person name="Strausberg R.L."/>
            <person name="Strempel S."/>
            <person name="Sturgill D."/>
            <person name="Sutton G."/>
            <person name="Sutton G.G."/>
            <person name="Tao W."/>
            <person name="Teichmann S."/>
            <person name="Tobari Y.N."/>
            <person name="Tomimura Y."/>
            <person name="Tsolas J.M."/>
            <person name="Valente V.L."/>
            <person name="Venter E."/>
            <person name="Venter J.C."/>
            <person name="Vicario S."/>
            <person name="Vieira F.G."/>
            <person name="Vilella A.J."/>
            <person name="Villasante A."/>
            <person name="Walenz B."/>
            <person name="Wang J."/>
            <person name="Wasserman M."/>
            <person name="Watts T."/>
            <person name="Wilson D."/>
            <person name="Wilson R.K."/>
            <person name="Wing R.A."/>
            <person name="Wolfner M.F."/>
            <person name="Wong A."/>
            <person name="Wong G.K."/>
            <person name="Wu C.I."/>
            <person name="Wu G."/>
            <person name="Yamamoto D."/>
            <person name="Yang H.P."/>
            <person name="Yang S.P."/>
            <person name="Yorke J.A."/>
            <person name="Yoshida K."/>
            <person name="Zdobnov E."/>
            <person name="Zhang P."/>
            <person name="Zhang Y."/>
            <person name="Zimin A.V."/>
            <person name="Baldwin J."/>
            <person name="Abdouelleil A."/>
            <person name="Abdulkadir J."/>
            <person name="Abebe A."/>
            <person name="Abera B."/>
            <person name="Abreu J."/>
            <person name="Acer S.C."/>
            <person name="Aftuck L."/>
            <person name="Alexander A."/>
            <person name="An P."/>
            <person name="Anderson E."/>
            <person name="Anderson S."/>
            <person name="Arachi H."/>
            <person name="Azer M."/>
            <person name="Bachantsang P."/>
            <person name="Barry A."/>
            <person name="Bayul T."/>
            <person name="Berlin A."/>
            <person name="Bessette D."/>
            <person name="Bloom T."/>
            <person name="Blye J."/>
            <person name="Boguslavskiy L."/>
            <person name="Bonnet C."/>
            <person name="Boukhgalter B."/>
            <person name="Bourzgui I."/>
            <person name="Brown A."/>
            <person name="Cahill P."/>
            <person name="Channer S."/>
            <person name="Cheshatsang Y."/>
            <person name="Chuda L."/>
            <person name="Citroen M."/>
            <person name="Collymore A."/>
            <person name="Cooke P."/>
            <person name="Costello M."/>
            <person name="D'Aco K."/>
            <person name="Daza R."/>
            <person name="De Haan G."/>
            <person name="DeGray S."/>
            <person name="DeMaso C."/>
            <person name="Dhargay N."/>
            <person name="Dooley K."/>
            <person name="Dooley E."/>
            <person name="Doricent M."/>
            <person name="Dorje P."/>
            <person name="Dorjee K."/>
            <person name="Dupes A."/>
            <person name="Elong R."/>
            <person name="Falk J."/>
            <person name="Farina A."/>
            <person name="Faro S."/>
            <person name="Ferguson D."/>
            <person name="Fisher S."/>
            <person name="Foley C.D."/>
            <person name="Franke A."/>
            <person name="Friedrich D."/>
            <person name="Gadbois L."/>
            <person name="Gearin G."/>
            <person name="Gearin C.R."/>
            <person name="Giannoukos G."/>
            <person name="Goode T."/>
            <person name="Graham J."/>
            <person name="Grandbois E."/>
            <person name="Grewal S."/>
            <person name="Gyaltsen K."/>
            <person name="Hafez N."/>
            <person name="Hagos B."/>
            <person name="Hall J."/>
            <person name="Henson C."/>
            <person name="Hollinger A."/>
            <person name="Honan T."/>
            <person name="Huard M.D."/>
            <person name="Hughes L."/>
            <person name="Hurhula B."/>
            <person name="Husby M.E."/>
            <person name="Kamat A."/>
            <person name="Kanga B."/>
            <person name="Kashin S."/>
            <person name="Khazanovich D."/>
            <person name="Kisner P."/>
            <person name="Lance K."/>
            <person name="Lara M."/>
            <person name="Lee W."/>
            <person name="Lennon N."/>
            <person name="Letendre F."/>
            <person name="LeVine R."/>
            <person name="Lipovsky A."/>
            <person name="Liu X."/>
            <person name="Liu J."/>
            <person name="Liu S."/>
            <person name="Lokyitsang T."/>
            <person name="Lokyitsang Y."/>
            <person name="Lubonja R."/>
            <person name="Lui A."/>
            <person name="MacDonald P."/>
            <person name="Magnisalis V."/>
            <person name="Maru K."/>
            <person name="Matthews C."/>
            <person name="McCusker W."/>
            <person name="McDonough S."/>
            <person name="Mehta T."/>
            <person name="Meldrim J."/>
            <person name="Meneus L."/>
            <person name="Mihai O."/>
            <person name="Mihalev A."/>
            <person name="Mihova T."/>
            <person name="Mittelman R."/>
            <person name="Mlenga V."/>
            <person name="Montmayeur A."/>
            <person name="Mulrain L."/>
            <person name="Navidi A."/>
            <person name="Naylor J."/>
            <person name="Negash T."/>
            <person name="Nguyen T."/>
            <person name="Nguyen N."/>
            <person name="Nicol R."/>
            <person name="Norbu C."/>
            <person name="Norbu N."/>
            <person name="Novod N."/>
            <person name="O'Neill B."/>
            <person name="Osman S."/>
            <person name="Markiewicz E."/>
            <person name="Oyono O.L."/>
            <person name="Patti C."/>
            <person name="Phunkhang P."/>
            <person name="Pierre F."/>
            <person name="Priest M."/>
            <person name="Raghuraman S."/>
            <person name="Rege F."/>
            <person name="Reyes R."/>
            <person name="Rise C."/>
            <person name="Rogov P."/>
            <person name="Ross K."/>
            <person name="Ryan E."/>
            <person name="Settipalli S."/>
            <person name="Shea T."/>
            <person name="Sherpa N."/>
            <person name="Shi L."/>
            <person name="Shih D."/>
            <person name="Sparrow T."/>
            <person name="Spaulding J."/>
            <person name="Stalker J."/>
            <person name="Stange-Thomann N."/>
            <person name="Stavropoulos S."/>
            <person name="Stone C."/>
            <person name="Strader C."/>
            <person name="Tesfaye S."/>
            <person name="Thomson T."/>
            <person name="Thoulutsang Y."/>
            <person name="Thoulutsang D."/>
            <person name="Topham K."/>
            <person name="Topping I."/>
            <person name="Tsamla T."/>
            <person name="Vassiliev H."/>
            <person name="Vo A."/>
            <person name="Wangchuk T."/>
            <person name="Wangdi T."/>
            <person name="Weiand M."/>
            <person name="Wilkinson J."/>
            <person name="Wilson A."/>
            <person name="Yadav S."/>
            <person name="Young G."/>
            <person name="Yu Q."/>
            <person name="Zembek L."/>
            <person name="Zhong D."/>
            <person name="Zimmer A."/>
            <person name="Zwirko Z."/>
            <person name="Jaffe D.B."/>
            <person name="Alvarez P."/>
            <person name="Brockman W."/>
            <person name="Butler J."/>
            <person name="Chin C."/>
            <person name="Gnerre S."/>
            <person name="Grabherr M."/>
            <person name="Kleber M."/>
            <person name="Mauceli E."/>
            <person name="MacCallum I."/>
        </authorList>
    </citation>
    <scope>NUCLEOTIDE SEQUENCE [LARGE SCALE GENOMIC DNA]</scope>
    <source>
        <strain evidence="4">MSH-3 / Tucson 14011-0111.49</strain>
    </source>
</reference>
<dbReference type="GO" id="GO:0006117">
    <property type="term" value="P:acetaldehyde metabolic process"/>
    <property type="evidence" value="ECO:0007669"/>
    <property type="project" value="EnsemblMetazoa"/>
</dbReference>
<dbReference type="STRING" id="7234.B4G409"/>
<dbReference type="SMR" id="B4G409"/>
<evidence type="ECO:0000313" key="3">
    <source>
        <dbReference type="EMBL" id="EDW24420.1"/>
    </source>
</evidence>
<dbReference type="InterPro" id="IPR016163">
    <property type="entry name" value="Ald_DH_C"/>
</dbReference>
<dbReference type="GO" id="GO:0004029">
    <property type="term" value="F:aldehyde dehydrogenase (NAD+) activity"/>
    <property type="evidence" value="ECO:0007669"/>
    <property type="project" value="EnsemblMetazoa"/>
</dbReference>
<proteinExistence type="predicted"/>
<dbReference type="PANTHER" id="PTHR11699">
    <property type="entry name" value="ALDEHYDE DEHYDROGENASE-RELATED"/>
    <property type="match status" value="1"/>
</dbReference>